<feature type="transmembrane region" description="Helical" evidence="1">
    <location>
        <begin position="69"/>
        <end position="91"/>
    </location>
</feature>
<dbReference type="GeneID" id="73290347"/>
<dbReference type="EMBL" id="CP100355">
    <property type="protein sequence ID" value="UTF52104.1"/>
    <property type="molecule type" value="Genomic_DNA"/>
</dbReference>
<dbReference type="KEGG" id="sawl:NGM29_09835"/>
<feature type="transmembrane region" description="Helical" evidence="1">
    <location>
        <begin position="256"/>
        <end position="275"/>
    </location>
</feature>
<dbReference type="Pfam" id="PF25927">
    <property type="entry name" value="DUF7972"/>
    <property type="match status" value="1"/>
</dbReference>
<evidence type="ECO:0000313" key="2">
    <source>
        <dbReference type="EMBL" id="UTF52104.1"/>
    </source>
</evidence>
<evidence type="ECO:0000313" key="3">
    <source>
        <dbReference type="Proteomes" id="UP001056855"/>
    </source>
</evidence>
<dbReference type="RefSeq" id="WP_254155868.1">
    <property type="nucleotide sequence ID" value="NZ_CP100355.1"/>
</dbReference>
<sequence length="331" mass="36990">MSELSTANTLRERTDVNKYWFWLLLEANRWIVASGLAFLIFFVFMIWGVMKPVSLYSTMQSSDMVETVFAGLVGAIITGTTLVVTINQLVLSQEIGSLGSQRSRMDVTMDFRQNTDSLLGTTTPANPAAYLSELIEVSEQRATALRKSLSETENEDLQEKVDTYVDDLLENADHALVRLEDSDFGTFDVISPALDYNYDRKMHDVRRLGMENEDDLTNEQRGAFRDLLEALTMYGPVREYIKDLYIQWALVKLSRAILYAAVIALTVAGGMVVFVDPSTFSGTFLGIESVLWVVSAAFAISALPFLLFTSYILRLATLAKQTLSMGPLMLS</sequence>
<name>A0A9E7SS43_9EURY</name>
<keyword evidence="1" id="KW-0472">Membrane</keyword>
<keyword evidence="1" id="KW-0812">Transmembrane</keyword>
<dbReference type="AlphaFoldDB" id="A0A9E7SS43"/>
<keyword evidence="1" id="KW-1133">Transmembrane helix</keyword>
<keyword evidence="3" id="KW-1185">Reference proteome</keyword>
<evidence type="ECO:0000256" key="1">
    <source>
        <dbReference type="SAM" id="Phobius"/>
    </source>
</evidence>
<organism evidence="2 3">
    <name type="scientific">Natronosalvus rutilus</name>
    <dbReference type="NCBI Taxonomy" id="2953753"/>
    <lineage>
        <taxon>Archaea</taxon>
        <taxon>Methanobacteriati</taxon>
        <taxon>Methanobacteriota</taxon>
        <taxon>Stenosarchaea group</taxon>
        <taxon>Halobacteria</taxon>
        <taxon>Halobacteriales</taxon>
        <taxon>Natrialbaceae</taxon>
        <taxon>Natronosalvus</taxon>
    </lineage>
</organism>
<feature type="transmembrane region" description="Helical" evidence="1">
    <location>
        <begin position="290"/>
        <end position="313"/>
    </location>
</feature>
<dbReference type="Proteomes" id="UP001056855">
    <property type="component" value="Chromosome"/>
</dbReference>
<gene>
    <name evidence="2" type="ORF">NGM29_09835</name>
</gene>
<proteinExistence type="predicted"/>
<feature type="transmembrane region" description="Helical" evidence="1">
    <location>
        <begin position="30"/>
        <end position="49"/>
    </location>
</feature>
<accession>A0A9E7SS43</accession>
<reference evidence="2" key="1">
    <citation type="submission" date="2022-06" db="EMBL/GenBank/DDBJ databases">
        <title>Diverse halophilic archaea isolated from saline environments.</title>
        <authorList>
            <person name="Cui H.-L."/>
        </authorList>
    </citation>
    <scope>NUCLEOTIDE SEQUENCE</scope>
    <source>
        <strain evidence="2">WLHS1</strain>
    </source>
</reference>
<protein>
    <submittedName>
        <fullName evidence="2">Uncharacterized protein</fullName>
    </submittedName>
</protein>
<dbReference type="InterPro" id="IPR058278">
    <property type="entry name" value="DUF7972"/>
</dbReference>